<organism evidence="9 10">
    <name type="scientific">Candidatus Limivivens intestinipullorum</name>
    <dbReference type="NCBI Taxonomy" id="2840858"/>
    <lineage>
        <taxon>Bacteria</taxon>
        <taxon>Bacillati</taxon>
        <taxon>Bacillota</taxon>
        <taxon>Clostridia</taxon>
        <taxon>Lachnospirales</taxon>
        <taxon>Lachnospiraceae</taxon>
        <taxon>Lachnospiraceae incertae sedis</taxon>
        <taxon>Candidatus Limivivens</taxon>
    </lineage>
</organism>
<feature type="transmembrane region" description="Helical" evidence="7">
    <location>
        <begin position="160"/>
        <end position="179"/>
    </location>
</feature>
<reference evidence="9" key="1">
    <citation type="submission" date="2020-10" db="EMBL/GenBank/DDBJ databases">
        <authorList>
            <person name="Gilroy R."/>
        </authorList>
    </citation>
    <scope>NUCLEOTIDE SEQUENCE</scope>
    <source>
        <strain evidence="9">CHK190-19873</strain>
    </source>
</reference>
<evidence type="ECO:0000256" key="5">
    <source>
        <dbReference type="ARBA" id="ARBA00022989"/>
    </source>
</evidence>
<keyword evidence="4 7" id="KW-0812">Transmembrane</keyword>
<protein>
    <submittedName>
        <fullName evidence="9">MFS transporter</fullName>
    </submittedName>
</protein>
<gene>
    <name evidence="9" type="ORF">IAB44_06960</name>
</gene>
<dbReference type="PANTHER" id="PTHR23514">
    <property type="entry name" value="BYPASS OF STOP CODON PROTEIN 6"/>
    <property type="match status" value="1"/>
</dbReference>
<feature type="domain" description="Major facilitator superfamily (MFS) profile" evidence="8">
    <location>
        <begin position="5"/>
        <end position="387"/>
    </location>
</feature>
<feature type="transmembrane region" description="Helical" evidence="7">
    <location>
        <begin position="300"/>
        <end position="321"/>
    </location>
</feature>
<dbReference type="InterPro" id="IPR036259">
    <property type="entry name" value="MFS_trans_sf"/>
</dbReference>
<dbReference type="Pfam" id="PF07690">
    <property type="entry name" value="MFS_1"/>
    <property type="match status" value="1"/>
</dbReference>
<keyword evidence="5 7" id="KW-1133">Transmembrane helix</keyword>
<dbReference type="InterPro" id="IPR011701">
    <property type="entry name" value="MFS"/>
</dbReference>
<sequence>MIHLLLAVIYIAFVSLGLPDSLLGSAWPTMYREFGVPVSGAGLIYMIVTCGTTFSSLMSDRLTKRFGTGLVTAVSVTLTAVGIFGDSLCSQFWQLCLFSIPYGLGAGSVDAALNNYVASHYASRHMSWLHGLWGVGTIIGPYVMSFALAGGLTWNYGYRYLSFIQFGIALLMFASLPLWKRHAPAKSTGTQSGGEKALTLRETFRLPGARQAFGVFFCYGALEQTAALWASSYMVLHCGIDAVSAARYASLFYIGITAGRLASGFFTLRFTNRQMIRFGMILAACGAAALFLPLGRAVTIAGLVIAGLGCAPIYPCIIHSIPGIFGMDKSQAVIGILMSACSMGVFLMPPLFGLIANNISVSLYPAYLLGITLVMLLLFHALLKQARIK</sequence>
<dbReference type="GO" id="GO:0005886">
    <property type="term" value="C:plasma membrane"/>
    <property type="evidence" value="ECO:0007669"/>
    <property type="project" value="UniProtKB-SubCell"/>
</dbReference>
<feature type="transmembrane region" description="Helical" evidence="7">
    <location>
        <begin position="248"/>
        <end position="268"/>
    </location>
</feature>
<evidence type="ECO:0000256" key="2">
    <source>
        <dbReference type="ARBA" id="ARBA00008335"/>
    </source>
</evidence>
<dbReference type="PANTHER" id="PTHR23514:SF3">
    <property type="entry name" value="BYPASS OF STOP CODON PROTEIN 6"/>
    <property type="match status" value="1"/>
</dbReference>
<comment type="caution">
    <text evidence="9">The sequence shown here is derived from an EMBL/GenBank/DDBJ whole genome shotgun (WGS) entry which is preliminary data.</text>
</comment>
<evidence type="ECO:0000313" key="10">
    <source>
        <dbReference type="Proteomes" id="UP000823935"/>
    </source>
</evidence>
<feature type="transmembrane region" description="Helical" evidence="7">
    <location>
        <begin position="66"/>
        <end position="85"/>
    </location>
</feature>
<feature type="transmembrane region" description="Helical" evidence="7">
    <location>
        <begin position="133"/>
        <end position="154"/>
    </location>
</feature>
<accession>A0A9D1ET48</accession>
<comment type="similarity">
    <text evidence="2">Belongs to the major facilitator superfamily.</text>
</comment>
<evidence type="ECO:0000256" key="6">
    <source>
        <dbReference type="ARBA" id="ARBA00023136"/>
    </source>
</evidence>
<dbReference type="SUPFAM" id="SSF103473">
    <property type="entry name" value="MFS general substrate transporter"/>
    <property type="match status" value="1"/>
</dbReference>
<evidence type="ECO:0000313" key="9">
    <source>
        <dbReference type="EMBL" id="HIS31271.1"/>
    </source>
</evidence>
<keyword evidence="3" id="KW-0813">Transport</keyword>
<feature type="transmembrane region" description="Helical" evidence="7">
    <location>
        <begin position="213"/>
        <end position="236"/>
    </location>
</feature>
<feature type="transmembrane region" description="Helical" evidence="7">
    <location>
        <begin position="333"/>
        <end position="352"/>
    </location>
</feature>
<evidence type="ECO:0000259" key="8">
    <source>
        <dbReference type="PROSITE" id="PS50850"/>
    </source>
</evidence>
<keyword evidence="6 7" id="KW-0472">Membrane</keyword>
<dbReference type="PROSITE" id="PS50850">
    <property type="entry name" value="MFS"/>
    <property type="match status" value="1"/>
</dbReference>
<reference evidence="9" key="2">
    <citation type="journal article" date="2021" name="PeerJ">
        <title>Extensive microbial diversity within the chicken gut microbiome revealed by metagenomics and culture.</title>
        <authorList>
            <person name="Gilroy R."/>
            <person name="Ravi A."/>
            <person name="Getino M."/>
            <person name="Pursley I."/>
            <person name="Horton D.L."/>
            <person name="Alikhan N.F."/>
            <person name="Baker D."/>
            <person name="Gharbi K."/>
            <person name="Hall N."/>
            <person name="Watson M."/>
            <person name="Adriaenssens E.M."/>
            <person name="Foster-Nyarko E."/>
            <person name="Jarju S."/>
            <person name="Secka A."/>
            <person name="Antonio M."/>
            <person name="Oren A."/>
            <person name="Chaudhuri R.R."/>
            <person name="La Ragione R."/>
            <person name="Hildebrand F."/>
            <person name="Pallen M.J."/>
        </authorList>
    </citation>
    <scope>NUCLEOTIDE SEQUENCE</scope>
    <source>
        <strain evidence="9">CHK190-19873</strain>
    </source>
</reference>
<dbReference type="InterPro" id="IPR020846">
    <property type="entry name" value="MFS_dom"/>
</dbReference>
<feature type="transmembrane region" description="Helical" evidence="7">
    <location>
        <begin position="275"/>
        <end position="294"/>
    </location>
</feature>
<dbReference type="GO" id="GO:0022857">
    <property type="term" value="F:transmembrane transporter activity"/>
    <property type="evidence" value="ECO:0007669"/>
    <property type="project" value="InterPro"/>
</dbReference>
<evidence type="ECO:0000256" key="4">
    <source>
        <dbReference type="ARBA" id="ARBA00022692"/>
    </source>
</evidence>
<dbReference type="AlphaFoldDB" id="A0A9D1ET48"/>
<feature type="transmembrane region" description="Helical" evidence="7">
    <location>
        <begin position="364"/>
        <end position="383"/>
    </location>
</feature>
<name>A0A9D1ET48_9FIRM</name>
<feature type="transmembrane region" description="Helical" evidence="7">
    <location>
        <begin position="91"/>
        <end position="113"/>
    </location>
</feature>
<dbReference type="EMBL" id="DVIQ01000033">
    <property type="protein sequence ID" value="HIS31271.1"/>
    <property type="molecule type" value="Genomic_DNA"/>
</dbReference>
<feature type="transmembrane region" description="Helical" evidence="7">
    <location>
        <begin position="34"/>
        <end position="54"/>
    </location>
</feature>
<proteinExistence type="inferred from homology"/>
<evidence type="ECO:0000256" key="3">
    <source>
        <dbReference type="ARBA" id="ARBA00022448"/>
    </source>
</evidence>
<evidence type="ECO:0000256" key="1">
    <source>
        <dbReference type="ARBA" id="ARBA00004651"/>
    </source>
</evidence>
<dbReference type="Proteomes" id="UP000823935">
    <property type="component" value="Unassembled WGS sequence"/>
</dbReference>
<comment type="subcellular location">
    <subcellularLocation>
        <location evidence="1">Cell membrane</location>
        <topology evidence="1">Multi-pass membrane protein</topology>
    </subcellularLocation>
</comment>
<evidence type="ECO:0000256" key="7">
    <source>
        <dbReference type="SAM" id="Phobius"/>
    </source>
</evidence>
<dbReference type="InterPro" id="IPR051788">
    <property type="entry name" value="MFS_Transporter"/>
</dbReference>
<dbReference type="Gene3D" id="1.20.1250.20">
    <property type="entry name" value="MFS general substrate transporter like domains"/>
    <property type="match status" value="2"/>
</dbReference>